<reference evidence="3 4" key="1">
    <citation type="submission" date="2019-04" db="EMBL/GenBank/DDBJ databases">
        <title>Phreatobacter aquaticus sp. nov.</title>
        <authorList>
            <person name="Choi A."/>
            <person name="Baek K."/>
        </authorList>
    </citation>
    <scope>NUCLEOTIDE SEQUENCE [LARGE SCALE GENOMIC DNA]</scope>
    <source>
        <strain evidence="3 4">NMCR1094</strain>
    </source>
</reference>
<dbReference type="EMBL" id="CP039865">
    <property type="protein sequence ID" value="QCK85093.1"/>
    <property type="molecule type" value="Genomic_DNA"/>
</dbReference>
<evidence type="ECO:0000256" key="2">
    <source>
        <dbReference type="SAM" id="MobiDB-lite"/>
    </source>
</evidence>
<evidence type="ECO:0000313" key="4">
    <source>
        <dbReference type="Proteomes" id="UP000298588"/>
    </source>
</evidence>
<dbReference type="KEGG" id="paqt:E8L99_04525"/>
<feature type="region of interest" description="Disordered" evidence="2">
    <location>
        <begin position="39"/>
        <end position="100"/>
    </location>
</feature>
<evidence type="ECO:0000256" key="1">
    <source>
        <dbReference type="ARBA" id="ARBA00022729"/>
    </source>
</evidence>
<keyword evidence="3" id="KW-0449">Lipoprotein</keyword>
<dbReference type="RefSeq" id="WP_137098427.1">
    <property type="nucleotide sequence ID" value="NZ_CP039865.1"/>
</dbReference>
<dbReference type="Proteomes" id="UP000298588">
    <property type="component" value="Chromosome"/>
</dbReference>
<dbReference type="AlphaFoldDB" id="A0A4D7QHE2"/>
<dbReference type="PANTHER" id="PTHR35869:SF1">
    <property type="entry name" value="OUTER-MEMBRANE LIPOPROTEIN CARRIER PROTEIN"/>
    <property type="match status" value="1"/>
</dbReference>
<feature type="compositionally biased region" description="Low complexity" evidence="2">
    <location>
        <begin position="63"/>
        <end position="72"/>
    </location>
</feature>
<accession>A0A4D7QHE2</accession>
<dbReference type="InterPro" id="IPR004564">
    <property type="entry name" value="OM_lipoprot_carrier_LolA-like"/>
</dbReference>
<organism evidence="3 4">
    <name type="scientific">Phreatobacter aquaticus</name>
    <dbReference type="NCBI Taxonomy" id="2570229"/>
    <lineage>
        <taxon>Bacteria</taxon>
        <taxon>Pseudomonadati</taxon>
        <taxon>Pseudomonadota</taxon>
        <taxon>Alphaproteobacteria</taxon>
        <taxon>Hyphomicrobiales</taxon>
        <taxon>Phreatobacteraceae</taxon>
        <taxon>Phreatobacter</taxon>
    </lineage>
</organism>
<dbReference type="SUPFAM" id="SSF89392">
    <property type="entry name" value="Prokaryotic lipoproteins and lipoprotein localization factors"/>
    <property type="match status" value="1"/>
</dbReference>
<evidence type="ECO:0000313" key="3">
    <source>
        <dbReference type="EMBL" id="QCK85093.1"/>
    </source>
</evidence>
<dbReference type="PANTHER" id="PTHR35869">
    <property type="entry name" value="OUTER-MEMBRANE LIPOPROTEIN CARRIER PROTEIN"/>
    <property type="match status" value="1"/>
</dbReference>
<keyword evidence="1" id="KW-0732">Signal</keyword>
<keyword evidence="4" id="KW-1185">Reference proteome</keyword>
<dbReference type="OrthoDB" id="9800501at2"/>
<feature type="compositionally biased region" description="Pro residues" evidence="2">
    <location>
        <begin position="44"/>
        <end position="62"/>
    </location>
</feature>
<dbReference type="Pfam" id="PF03548">
    <property type="entry name" value="LolA"/>
    <property type="match status" value="1"/>
</dbReference>
<proteinExistence type="predicted"/>
<sequence>MTRRPTQAGLSRLLAAGVAALISIGGAAATEAPFLLAQGAPLQLGPPPGGPAPARPGTPPSRPSTDSPTAPAVPQAASAPLASPVRPPSAPRQARGVDASARDIATQVNNYFNGIRFMQGDFVQIGPDGRRTTGKLYLDKPGKIRFQYNAPSPVEIIADGQSVAVRDRRLNTQDIYPLSQTPLRFLLSDRVDILRDANVTSVTRDPDYVIVMLEERQAIGGTNRLMILFNASDFALRQWTVFDAQGFETSVAVHNLDTTRRPDQRLFRINYERILQ</sequence>
<dbReference type="Gene3D" id="2.50.20.10">
    <property type="entry name" value="Lipoprotein localisation LolA/LolB/LppX"/>
    <property type="match status" value="1"/>
</dbReference>
<gene>
    <name evidence="3" type="ORF">E8L99_04525</name>
</gene>
<dbReference type="InterPro" id="IPR029046">
    <property type="entry name" value="LolA/LolB/LppX"/>
</dbReference>
<dbReference type="CDD" id="cd16325">
    <property type="entry name" value="LolA"/>
    <property type="match status" value="1"/>
</dbReference>
<protein>
    <submittedName>
        <fullName evidence="3">Outer membrane lipoprotein carrier protein LolA</fullName>
    </submittedName>
</protein>
<name>A0A4D7QHE2_9HYPH</name>